<dbReference type="InterPro" id="IPR023673">
    <property type="entry name" value="Ribosomal_uL1_CS"/>
</dbReference>
<keyword evidence="7 9" id="KW-0687">Ribonucleoprotein</keyword>
<name>A0A2A4T837_9DELT</name>
<keyword evidence="5 9" id="KW-0694">RNA-binding</keyword>
<dbReference type="Gene3D" id="3.30.190.20">
    <property type="match status" value="1"/>
</dbReference>
<evidence type="ECO:0000256" key="3">
    <source>
        <dbReference type="ARBA" id="ARBA00022730"/>
    </source>
</evidence>
<dbReference type="GO" id="GO:0006417">
    <property type="term" value="P:regulation of translation"/>
    <property type="evidence" value="ECO:0007669"/>
    <property type="project" value="UniProtKB-KW"/>
</dbReference>
<dbReference type="GO" id="GO:0015934">
    <property type="term" value="C:large ribosomal subunit"/>
    <property type="evidence" value="ECO:0007669"/>
    <property type="project" value="InterPro"/>
</dbReference>
<dbReference type="GO" id="GO:0003735">
    <property type="term" value="F:structural constituent of ribosome"/>
    <property type="evidence" value="ECO:0007669"/>
    <property type="project" value="InterPro"/>
</dbReference>
<evidence type="ECO:0000256" key="7">
    <source>
        <dbReference type="ARBA" id="ARBA00023274"/>
    </source>
</evidence>
<evidence type="ECO:0000256" key="1">
    <source>
        <dbReference type="ARBA" id="ARBA00010531"/>
    </source>
</evidence>
<proteinExistence type="inferred from homology"/>
<dbReference type="PIRSF" id="PIRSF002155">
    <property type="entry name" value="Ribosomal_L1"/>
    <property type="match status" value="1"/>
</dbReference>
<keyword evidence="2 9" id="KW-0678">Repressor</keyword>
<keyword evidence="3 9" id="KW-0699">rRNA-binding</keyword>
<dbReference type="SUPFAM" id="SSF56808">
    <property type="entry name" value="Ribosomal protein L1"/>
    <property type="match status" value="1"/>
</dbReference>
<accession>A0A2A4T837</accession>
<organism evidence="11 12">
    <name type="scientific">SAR324 cluster bacterium</name>
    <dbReference type="NCBI Taxonomy" id="2024889"/>
    <lineage>
        <taxon>Bacteria</taxon>
        <taxon>Deltaproteobacteria</taxon>
        <taxon>SAR324 cluster</taxon>
    </lineage>
</organism>
<evidence type="ECO:0000256" key="9">
    <source>
        <dbReference type="HAMAP-Rule" id="MF_01318"/>
    </source>
</evidence>
<evidence type="ECO:0000256" key="6">
    <source>
        <dbReference type="ARBA" id="ARBA00022980"/>
    </source>
</evidence>
<comment type="function">
    <text evidence="9">Protein L1 is also a translational repressor protein, it controls the translation of the L11 operon by binding to its mRNA.</text>
</comment>
<keyword evidence="6 9" id="KW-0689">Ribosomal protein</keyword>
<evidence type="ECO:0000256" key="10">
    <source>
        <dbReference type="RuleBase" id="RU000659"/>
    </source>
</evidence>
<dbReference type="Pfam" id="PF00687">
    <property type="entry name" value="Ribosomal_L1"/>
    <property type="match status" value="1"/>
</dbReference>
<dbReference type="NCBIfam" id="TIGR01169">
    <property type="entry name" value="rplA_bact"/>
    <property type="match status" value="1"/>
</dbReference>
<sequence length="230" mass="25190">MAKLSKKAKEWSKKIDSTKRYELTEAIKLVQEFSSAKFEERVDVSFRLGIDPRKSDQMVRGSCSLPNGTGKEVRVLVFARGEKEKEALEAGADFAGSDELVAKIQSGWLEFDRVVATPDMMAVVGRIGRVLGPRGLMPNPKVGTVTQNVGEIVKTIKQGQVQFRTDKGANVQTTVGLVSFSSEKLAENIQSFYESLVKLKPATAKGIYIKNISISSTMGPGVKIDISNFK</sequence>
<keyword evidence="4 9" id="KW-0810">Translation regulation</keyword>
<dbReference type="EMBL" id="NVSR01000013">
    <property type="protein sequence ID" value="PCI29501.1"/>
    <property type="molecule type" value="Genomic_DNA"/>
</dbReference>
<dbReference type="Proteomes" id="UP000218113">
    <property type="component" value="Unassembled WGS sequence"/>
</dbReference>
<dbReference type="CDD" id="cd00403">
    <property type="entry name" value="Ribosomal_L1"/>
    <property type="match status" value="1"/>
</dbReference>
<dbReference type="InterPro" id="IPR016095">
    <property type="entry name" value="Ribosomal_uL1_3-a/b-sand"/>
</dbReference>
<protein>
    <recommendedName>
        <fullName evidence="8 9">Large ribosomal subunit protein uL1</fullName>
    </recommendedName>
</protein>
<dbReference type="GO" id="GO:0006412">
    <property type="term" value="P:translation"/>
    <property type="evidence" value="ECO:0007669"/>
    <property type="project" value="UniProtKB-UniRule"/>
</dbReference>
<dbReference type="AlphaFoldDB" id="A0A2A4T837"/>
<dbReference type="Gene3D" id="3.40.50.790">
    <property type="match status" value="1"/>
</dbReference>
<evidence type="ECO:0000313" key="11">
    <source>
        <dbReference type="EMBL" id="PCI29501.1"/>
    </source>
</evidence>
<dbReference type="InterPro" id="IPR005878">
    <property type="entry name" value="Ribosom_uL1_bac-type"/>
</dbReference>
<dbReference type="PANTHER" id="PTHR36427">
    <property type="entry name" value="54S RIBOSOMAL PROTEIN L1, MITOCHONDRIAL"/>
    <property type="match status" value="1"/>
</dbReference>
<comment type="subunit">
    <text evidence="9">Part of the 50S ribosomal subunit.</text>
</comment>
<dbReference type="GO" id="GO:0019843">
    <property type="term" value="F:rRNA binding"/>
    <property type="evidence" value="ECO:0007669"/>
    <property type="project" value="UniProtKB-UniRule"/>
</dbReference>
<dbReference type="HAMAP" id="MF_01318_B">
    <property type="entry name" value="Ribosomal_uL1_B"/>
    <property type="match status" value="1"/>
</dbReference>
<comment type="similarity">
    <text evidence="1 9 10">Belongs to the universal ribosomal protein uL1 family.</text>
</comment>
<reference evidence="12" key="1">
    <citation type="submission" date="2017-08" db="EMBL/GenBank/DDBJ databases">
        <title>A dynamic microbial community with high functional redundancy inhabits the cold, oxic subseafloor aquifer.</title>
        <authorList>
            <person name="Tully B.J."/>
            <person name="Wheat C.G."/>
            <person name="Glazer B.T."/>
            <person name="Huber J.A."/>
        </authorList>
    </citation>
    <scope>NUCLEOTIDE SEQUENCE [LARGE SCALE GENOMIC DNA]</scope>
</reference>
<comment type="caution">
    <text evidence="11">The sequence shown here is derived from an EMBL/GenBank/DDBJ whole genome shotgun (WGS) entry which is preliminary data.</text>
</comment>
<dbReference type="PANTHER" id="PTHR36427:SF3">
    <property type="entry name" value="LARGE RIBOSOMAL SUBUNIT PROTEIN UL1M"/>
    <property type="match status" value="1"/>
</dbReference>
<dbReference type="GO" id="GO:0000049">
    <property type="term" value="F:tRNA binding"/>
    <property type="evidence" value="ECO:0007669"/>
    <property type="project" value="UniProtKB-KW"/>
</dbReference>
<evidence type="ECO:0000256" key="2">
    <source>
        <dbReference type="ARBA" id="ARBA00022491"/>
    </source>
</evidence>
<evidence type="ECO:0000256" key="8">
    <source>
        <dbReference type="ARBA" id="ARBA00035241"/>
    </source>
</evidence>
<keyword evidence="9" id="KW-0820">tRNA-binding</keyword>
<evidence type="ECO:0000256" key="5">
    <source>
        <dbReference type="ARBA" id="ARBA00022884"/>
    </source>
</evidence>
<dbReference type="PROSITE" id="PS01199">
    <property type="entry name" value="RIBOSOMAL_L1"/>
    <property type="match status" value="1"/>
</dbReference>
<dbReference type="InterPro" id="IPR023674">
    <property type="entry name" value="Ribosomal_uL1-like"/>
</dbReference>
<gene>
    <name evidence="9" type="primary">rplA</name>
    <name evidence="11" type="ORF">COB67_03835</name>
</gene>
<dbReference type="InterPro" id="IPR028364">
    <property type="entry name" value="Ribosomal_uL1/biogenesis"/>
</dbReference>
<dbReference type="FunFam" id="3.40.50.790:FF:000001">
    <property type="entry name" value="50S ribosomal protein L1"/>
    <property type="match status" value="1"/>
</dbReference>
<evidence type="ECO:0000256" key="4">
    <source>
        <dbReference type="ARBA" id="ARBA00022845"/>
    </source>
</evidence>
<evidence type="ECO:0000313" key="12">
    <source>
        <dbReference type="Proteomes" id="UP000218113"/>
    </source>
</evidence>
<dbReference type="InterPro" id="IPR002143">
    <property type="entry name" value="Ribosomal_uL1"/>
</dbReference>
<comment type="function">
    <text evidence="9">Binds directly to 23S rRNA. The L1 stalk is quite mobile in the ribosome, and is involved in E site tRNA release.</text>
</comment>